<evidence type="ECO:0000256" key="2">
    <source>
        <dbReference type="SAM" id="Phobius"/>
    </source>
</evidence>
<protein>
    <recommendedName>
        <fullName evidence="5">Chromosome segregation protein SMC</fullName>
    </recommendedName>
</protein>
<gene>
    <name evidence="3" type="ORF">QM524_15815</name>
</gene>
<evidence type="ECO:0000313" key="4">
    <source>
        <dbReference type="Proteomes" id="UP001236507"/>
    </source>
</evidence>
<feature type="coiled-coil region" evidence="1">
    <location>
        <begin position="73"/>
        <end position="196"/>
    </location>
</feature>
<evidence type="ECO:0000313" key="3">
    <source>
        <dbReference type="EMBL" id="MDI9860683.1"/>
    </source>
</evidence>
<keyword evidence="2" id="KW-0472">Membrane</keyword>
<accession>A0ABT6YC32</accession>
<keyword evidence="4" id="KW-1185">Reference proteome</keyword>
<dbReference type="EMBL" id="JASHIF010000012">
    <property type="protein sequence ID" value="MDI9860683.1"/>
    <property type="molecule type" value="Genomic_DNA"/>
</dbReference>
<dbReference type="RefSeq" id="WP_283345310.1">
    <property type="nucleotide sequence ID" value="NZ_JASHIF010000012.1"/>
</dbReference>
<comment type="caution">
    <text evidence="3">The sequence shown here is derived from an EMBL/GenBank/DDBJ whole genome shotgun (WGS) entry which is preliminary data.</text>
</comment>
<name>A0ABT6YC32_9BACT</name>
<keyword evidence="1" id="KW-0175">Coiled coil</keyword>
<evidence type="ECO:0000256" key="1">
    <source>
        <dbReference type="SAM" id="Coils"/>
    </source>
</evidence>
<sequence>MEYNPNRQSEQKLKVAVAVLAILTVALGYLYLRERQHNKDIEDLKLEHAEELLTANTKLDSIANQLNMKIAEIQRLGGDVRELERAKKQLSEDKLALEKLDKGFSMKQYEAKIKKYEALLGQKEQEINRLRRENGILVAQNDSLSREAELLREGISSAQKALFDSANNFTARQREMEAKNKELSDKVTQAAALRAENINVYAISSKGKESDGGVYKSKKVDKIRITFYLQENPLTNKEAKMIYLRIIDPSGSTVADMATGSGNFGYHGRDLTYTAKQRIVYDDSHQSVEFIYSRGQAYKEGKHVIELYAEGFKIGEGTFEVK</sequence>
<dbReference type="Proteomes" id="UP001236507">
    <property type="component" value="Unassembled WGS sequence"/>
</dbReference>
<keyword evidence="2" id="KW-1133">Transmembrane helix</keyword>
<reference evidence="3 4" key="1">
    <citation type="submission" date="2023-05" db="EMBL/GenBank/DDBJ databases">
        <title>Novel species of genus Flectobacillus isolated from stream in China.</title>
        <authorList>
            <person name="Lu H."/>
        </authorList>
    </citation>
    <scope>NUCLEOTIDE SEQUENCE [LARGE SCALE GENOMIC DNA]</scope>
    <source>
        <strain evidence="3 4">KCTC 42575</strain>
    </source>
</reference>
<keyword evidence="2" id="KW-0812">Transmembrane</keyword>
<organism evidence="3 4">
    <name type="scientific">Flectobacillus roseus</name>
    <dbReference type="NCBI Taxonomy" id="502259"/>
    <lineage>
        <taxon>Bacteria</taxon>
        <taxon>Pseudomonadati</taxon>
        <taxon>Bacteroidota</taxon>
        <taxon>Cytophagia</taxon>
        <taxon>Cytophagales</taxon>
        <taxon>Flectobacillaceae</taxon>
        <taxon>Flectobacillus</taxon>
    </lineage>
</organism>
<feature type="transmembrane region" description="Helical" evidence="2">
    <location>
        <begin position="15"/>
        <end position="32"/>
    </location>
</feature>
<proteinExistence type="predicted"/>
<evidence type="ECO:0008006" key="5">
    <source>
        <dbReference type="Google" id="ProtNLM"/>
    </source>
</evidence>